<dbReference type="AlphaFoldDB" id="A0A392SEY1"/>
<dbReference type="Proteomes" id="UP000265520">
    <property type="component" value="Unassembled WGS sequence"/>
</dbReference>
<proteinExistence type="predicted"/>
<accession>A0A392SEY1</accession>
<sequence length="41" mass="5077">MSRFRDRRFHRGLETTWDGVEYRLFYEGEVGVWEANRRNLA</sequence>
<comment type="caution">
    <text evidence="1">The sequence shown here is derived from an EMBL/GenBank/DDBJ whole genome shotgun (WGS) entry which is preliminary data.</text>
</comment>
<protein>
    <submittedName>
        <fullName evidence="1">Uncharacterized protein</fullName>
    </submittedName>
</protein>
<feature type="non-terminal residue" evidence="1">
    <location>
        <position position="41"/>
    </location>
</feature>
<evidence type="ECO:0000313" key="1">
    <source>
        <dbReference type="EMBL" id="MCI46500.1"/>
    </source>
</evidence>
<dbReference type="EMBL" id="LXQA010358421">
    <property type="protein sequence ID" value="MCI46500.1"/>
    <property type="molecule type" value="Genomic_DNA"/>
</dbReference>
<organism evidence="1 2">
    <name type="scientific">Trifolium medium</name>
    <dbReference type="NCBI Taxonomy" id="97028"/>
    <lineage>
        <taxon>Eukaryota</taxon>
        <taxon>Viridiplantae</taxon>
        <taxon>Streptophyta</taxon>
        <taxon>Embryophyta</taxon>
        <taxon>Tracheophyta</taxon>
        <taxon>Spermatophyta</taxon>
        <taxon>Magnoliopsida</taxon>
        <taxon>eudicotyledons</taxon>
        <taxon>Gunneridae</taxon>
        <taxon>Pentapetalae</taxon>
        <taxon>rosids</taxon>
        <taxon>fabids</taxon>
        <taxon>Fabales</taxon>
        <taxon>Fabaceae</taxon>
        <taxon>Papilionoideae</taxon>
        <taxon>50 kb inversion clade</taxon>
        <taxon>NPAAA clade</taxon>
        <taxon>Hologalegina</taxon>
        <taxon>IRL clade</taxon>
        <taxon>Trifolieae</taxon>
        <taxon>Trifolium</taxon>
    </lineage>
</organism>
<reference evidence="1 2" key="1">
    <citation type="journal article" date="2018" name="Front. Plant Sci.">
        <title>Red Clover (Trifolium pratense) and Zigzag Clover (T. medium) - A Picture of Genomic Similarities and Differences.</title>
        <authorList>
            <person name="Dluhosova J."/>
            <person name="Istvanek J."/>
            <person name="Nedelnik J."/>
            <person name="Repkova J."/>
        </authorList>
    </citation>
    <scope>NUCLEOTIDE SEQUENCE [LARGE SCALE GENOMIC DNA]</scope>
    <source>
        <strain evidence="2">cv. 10/8</strain>
        <tissue evidence="1">Leaf</tissue>
    </source>
</reference>
<name>A0A392SEY1_9FABA</name>
<evidence type="ECO:0000313" key="2">
    <source>
        <dbReference type="Proteomes" id="UP000265520"/>
    </source>
</evidence>
<keyword evidence="2" id="KW-1185">Reference proteome</keyword>